<dbReference type="Gene3D" id="2.40.100.10">
    <property type="entry name" value="Cyclophilin-like"/>
    <property type="match status" value="1"/>
</dbReference>
<evidence type="ECO:0000313" key="5">
    <source>
        <dbReference type="EMBL" id="TDL90913.1"/>
    </source>
</evidence>
<evidence type="ECO:0000256" key="3">
    <source>
        <dbReference type="ARBA" id="ARBA00022840"/>
    </source>
</evidence>
<dbReference type="Gene3D" id="3.30.1360.40">
    <property type="match status" value="1"/>
</dbReference>
<evidence type="ECO:0000256" key="1">
    <source>
        <dbReference type="ARBA" id="ARBA00022741"/>
    </source>
</evidence>
<accession>A0A4R6B5L5</accession>
<reference evidence="5 6" key="1">
    <citation type="submission" date="2019-03" db="EMBL/GenBank/DDBJ databases">
        <title>Rhodobacteraceae bacterium SM1902, a new member of the family Rhodobacteraceae isolated from Yantai.</title>
        <authorList>
            <person name="Sun Y."/>
        </authorList>
    </citation>
    <scope>NUCLEOTIDE SEQUENCE [LARGE SCALE GENOMIC DNA]</scope>
    <source>
        <strain evidence="5 6">SM1902</strain>
    </source>
</reference>
<comment type="caution">
    <text evidence="5">The sequence shown here is derived from an EMBL/GenBank/DDBJ whole genome shotgun (WGS) entry which is preliminary data.</text>
</comment>
<feature type="domain" description="Carboxyltransferase" evidence="4">
    <location>
        <begin position="34"/>
        <end position="238"/>
    </location>
</feature>
<proteinExistence type="predicted"/>
<keyword evidence="2" id="KW-0378">Hydrolase</keyword>
<dbReference type="GO" id="GO:0016740">
    <property type="term" value="F:transferase activity"/>
    <property type="evidence" value="ECO:0007669"/>
    <property type="project" value="UniProtKB-KW"/>
</dbReference>
<dbReference type="SUPFAM" id="SSF160467">
    <property type="entry name" value="PH0987 N-terminal domain-like"/>
    <property type="match status" value="1"/>
</dbReference>
<evidence type="ECO:0000256" key="2">
    <source>
        <dbReference type="ARBA" id="ARBA00022801"/>
    </source>
</evidence>
<dbReference type="PANTHER" id="PTHR34698:SF2">
    <property type="entry name" value="5-OXOPROLINASE SUBUNIT B"/>
    <property type="match status" value="1"/>
</dbReference>
<evidence type="ECO:0000259" key="4">
    <source>
        <dbReference type="SMART" id="SM00796"/>
    </source>
</evidence>
<evidence type="ECO:0000313" key="6">
    <source>
        <dbReference type="Proteomes" id="UP000294562"/>
    </source>
</evidence>
<keyword evidence="6" id="KW-1185">Reference proteome</keyword>
<keyword evidence="5" id="KW-0808">Transferase</keyword>
<dbReference type="GO" id="GO:0016787">
    <property type="term" value="F:hydrolase activity"/>
    <property type="evidence" value="ECO:0007669"/>
    <property type="project" value="UniProtKB-KW"/>
</dbReference>
<dbReference type="Pfam" id="PF02682">
    <property type="entry name" value="CT_C_D"/>
    <property type="match status" value="1"/>
</dbReference>
<dbReference type="InterPro" id="IPR010016">
    <property type="entry name" value="PxpB"/>
</dbReference>
<dbReference type="GO" id="GO:0005524">
    <property type="term" value="F:ATP binding"/>
    <property type="evidence" value="ECO:0007669"/>
    <property type="project" value="UniProtKB-KW"/>
</dbReference>
<dbReference type="EMBL" id="SMZO01000004">
    <property type="protein sequence ID" value="TDL90913.1"/>
    <property type="molecule type" value="Genomic_DNA"/>
</dbReference>
<sequence length="269" mass="28564">MQTRQRLQWFARFGSVPATQGVAVPDTPNVPEFPLIAPLGLGGWLVRFGDRPDDAANRAALSFRAAIDAANWKEVAETATALASVFVSFDPMVTAADALRHKLAMLLAERDWMGQGLPAGRRRWTIPCAFGGASGPALTDVAQQVGLSADEAITALTQTPVRVLTLGFAPGQPYLGTLPPEWDIPRQKTLTPMVPAGALVVAVRQLIVFTASTPTGWQHIGQTSFGCFRPDSDSAFPLRAGDEVVYRAVSATDLPPFGGDGGAICEDLP</sequence>
<protein>
    <submittedName>
        <fullName evidence="5">Carboxyltransferase domain-containing protein</fullName>
    </submittedName>
</protein>
<dbReference type="SUPFAM" id="SSF50891">
    <property type="entry name" value="Cyclophilin-like"/>
    <property type="match status" value="1"/>
</dbReference>
<dbReference type="SMART" id="SM00796">
    <property type="entry name" value="AHS1"/>
    <property type="match status" value="1"/>
</dbReference>
<gene>
    <name evidence="5" type="ORF">E2L05_02590</name>
</gene>
<dbReference type="OrthoDB" id="9778567at2"/>
<dbReference type="Proteomes" id="UP000294562">
    <property type="component" value="Unassembled WGS sequence"/>
</dbReference>
<keyword evidence="1" id="KW-0547">Nucleotide-binding</keyword>
<name>A0A4R6B5L5_9RHOB</name>
<dbReference type="AlphaFoldDB" id="A0A4R6B5L5"/>
<dbReference type="PANTHER" id="PTHR34698">
    <property type="entry name" value="5-OXOPROLINASE SUBUNIT B"/>
    <property type="match status" value="1"/>
</dbReference>
<dbReference type="InterPro" id="IPR029000">
    <property type="entry name" value="Cyclophilin-like_dom_sf"/>
</dbReference>
<dbReference type="InterPro" id="IPR003833">
    <property type="entry name" value="CT_C_D"/>
</dbReference>
<organism evidence="5 6">
    <name type="scientific">Meridianimarinicoccus aquatilis</name>
    <dbReference type="NCBI Taxonomy" id="2552766"/>
    <lineage>
        <taxon>Bacteria</taxon>
        <taxon>Pseudomonadati</taxon>
        <taxon>Pseudomonadota</taxon>
        <taxon>Alphaproteobacteria</taxon>
        <taxon>Rhodobacterales</taxon>
        <taxon>Paracoccaceae</taxon>
        <taxon>Meridianimarinicoccus</taxon>
    </lineage>
</organism>
<keyword evidence="3" id="KW-0067">ATP-binding</keyword>